<dbReference type="Gene3D" id="3.80.10.10">
    <property type="entry name" value="Ribonuclease Inhibitor"/>
    <property type="match status" value="1"/>
</dbReference>
<dbReference type="RefSeq" id="WP_171000360.1">
    <property type="nucleotide sequence ID" value="NZ_BJDH01000006.1"/>
</dbReference>
<evidence type="ECO:0000313" key="6">
    <source>
        <dbReference type="EMBL" id="MFC6295790.1"/>
    </source>
</evidence>
<feature type="compositionally biased region" description="Polar residues" evidence="3">
    <location>
        <begin position="41"/>
        <end position="51"/>
    </location>
</feature>
<evidence type="ECO:0000256" key="4">
    <source>
        <dbReference type="SAM" id="Phobius"/>
    </source>
</evidence>
<dbReference type="Gene3D" id="3.10.20.320">
    <property type="entry name" value="Putative peptidoglycan bound protein (lpxtg motif)"/>
    <property type="match status" value="5"/>
</dbReference>
<keyword evidence="4" id="KW-0812">Transmembrane</keyword>
<sequence length="897" mass="97218">MSTQKEHFHMYKKGKLWLVAGITTSVLAFGAWHDQLAQAATTTSTDENQPQTSTVTVSTTEKAVTLRQEAAPNKVVTPESPAEPTINTPKTDTNTITVSGSNNQGSQSASKNETTVPTGNAVDKKAVTTPKPTEVPTTDTTNATTTAATPQPVNDTPTAPQNTVIRPAAVQSRATVRVDENINDWMPNQTLQQMVLSNLNRSDAGKTWASVNDITKQDLLFLKKLDASGFSTYIDGKTSFSLTGLEYATNITDLNLLNDLNTPNVHWQADITDITPLAALTNLTRLQLIGQRVSDITPLANLKQLVDLNLANNQISDFSSLNAAQYTKYFYYSGQLIYQDVVRVPTTGQYSLTNPVKPPKGVTLNLQTTGSLSRIVFDVPGNDKNPTARLYYSGASNTLTGDQINYQVTYNQIMPGPTVSPYPNMFSVIQNPYTYYLVSALKDSAGNEIADIFTPYIIVNYAKDVTVKYVDTDNKPLAEDTILSGLEGDAYQAPVKSIAGYHLRNTPENATGTFSDTAQTVTFVYDMTTSTVTVHYQDKAGNTIQADTQTTAQVGTDYQFEAPTLLGYKYSSTTGNATGTYTEDPIEITFIYDEVNSTVTTHYQDTTGKTIQADTQTTGRVGTNYQTKAPTILGYNYHSTTSNATGTYTEDPIDVTFIYDIATANVTVQYQDENGQTLQPNDVHTGQVGTDYTLTAPKIAGHTYQSTVGSASGQYAENNATVIFIYRKDAVTPPVTPATTGRVIVTHVDEDGIQIAPATVLTGQVGTAYRTQALNDSDTYRLKKAPTNASGTFDKDDVQVIYVYETITTDDDKINPGQPDPETPTKPTTTVPGTDNQSQGDLIHLTAPQPVEKLVPVSTSKSATLPKTNERRGSSLLGFALFGSLIAWAGAIHRRKN</sequence>
<keyword evidence="2" id="KW-0677">Repeat</keyword>
<dbReference type="SUPFAM" id="SSF52058">
    <property type="entry name" value="L domain-like"/>
    <property type="match status" value="1"/>
</dbReference>
<name>A0ABW1UI54_9LACO</name>
<gene>
    <name evidence="6" type="ORF">ACFQH1_11315</name>
</gene>
<keyword evidence="1" id="KW-0732">Signal</keyword>
<feature type="domain" description="MucBP" evidence="5">
    <location>
        <begin position="665"/>
        <end position="727"/>
    </location>
</feature>
<feature type="region of interest" description="Disordered" evidence="3">
    <location>
        <begin position="70"/>
        <end position="161"/>
    </location>
</feature>
<feature type="transmembrane region" description="Helical" evidence="4">
    <location>
        <begin position="873"/>
        <end position="892"/>
    </location>
</feature>
<feature type="domain" description="MucBP" evidence="5">
    <location>
        <begin position="598"/>
        <end position="659"/>
    </location>
</feature>
<dbReference type="Pfam" id="PF06458">
    <property type="entry name" value="MucBP"/>
    <property type="match status" value="5"/>
</dbReference>
<feature type="domain" description="MucBP" evidence="5">
    <location>
        <begin position="743"/>
        <end position="805"/>
    </location>
</feature>
<feature type="compositionally biased region" description="Low complexity" evidence="3">
    <location>
        <begin position="99"/>
        <end position="108"/>
    </location>
</feature>
<keyword evidence="4" id="KW-0472">Membrane</keyword>
<dbReference type="PROSITE" id="PS00430">
    <property type="entry name" value="TONB_DEPENDENT_REC_1"/>
    <property type="match status" value="1"/>
</dbReference>
<feature type="domain" description="MucBP" evidence="5">
    <location>
        <begin position="531"/>
        <end position="592"/>
    </location>
</feature>
<protein>
    <submittedName>
        <fullName evidence="6">MucBP domain-containing protein</fullName>
    </submittedName>
</protein>
<dbReference type="InterPro" id="IPR009459">
    <property type="entry name" value="MucBP_dom"/>
</dbReference>
<organism evidence="6 7">
    <name type="scientific">Lactiplantibacillus daoliensis</name>
    <dbReference type="NCBI Taxonomy" id="2559916"/>
    <lineage>
        <taxon>Bacteria</taxon>
        <taxon>Bacillati</taxon>
        <taxon>Bacillota</taxon>
        <taxon>Bacilli</taxon>
        <taxon>Lactobacillales</taxon>
        <taxon>Lactobacillaceae</taxon>
        <taxon>Lactiplantibacillus</taxon>
    </lineage>
</organism>
<comment type="caution">
    <text evidence="6">The sequence shown here is derived from an EMBL/GenBank/DDBJ whole genome shotgun (WGS) entry which is preliminary data.</text>
</comment>
<dbReference type="Proteomes" id="UP001596227">
    <property type="component" value="Unassembled WGS sequence"/>
</dbReference>
<evidence type="ECO:0000313" key="7">
    <source>
        <dbReference type="Proteomes" id="UP001596227"/>
    </source>
</evidence>
<dbReference type="InterPro" id="IPR010916">
    <property type="entry name" value="TonB_box_CS"/>
</dbReference>
<dbReference type="NCBIfam" id="TIGR03715">
    <property type="entry name" value="KxYKxGKxW"/>
    <property type="match status" value="1"/>
</dbReference>
<dbReference type="InterPro" id="IPR032675">
    <property type="entry name" value="LRR_dom_sf"/>
</dbReference>
<feature type="domain" description="MucBP" evidence="5">
    <location>
        <begin position="464"/>
        <end position="525"/>
    </location>
</feature>
<proteinExistence type="predicted"/>
<evidence type="ECO:0000259" key="5">
    <source>
        <dbReference type="Pfam" id="PF06458"/>
    </source>
</evidence>
<evidence type="ECO:0000256" key="1">
    <source>
        <dbReference type="ARBA" id="ARBA00022729"/>
    </source>
</evidence>
<dbReference type="Pfam" id="PF19258">
    <property type="entry name" value="KxYKxGKxW_sig"/>
    <property type="match status" value="1"/>
</dbReference>
<evidence type="ECO:0000256" key="2">
    <source>
        <dbReference type="ARBA" id="ARBA00022737"/>
    </source>
</evidence>
<dbReference type="EMBL" id="JBHSSB010000031">
    <property type="protein sequence ID" value="MFC6295790.1"/>
    <property type="molecule type" value="Genomic_DNA"/>
</dbReference>
<feature type="compositionally biased region" description="Low complexity" evidence="3">
    <location>
        <begin position="127"/>
        <end position="153"/>
    </location>
</feature>
<reference evidence="7" key="1">
    <citation type="journal article" date="2019" name="Int. J. Syst. Evol. Microbiol.">
        <title>The Global Catalogue of Microorganisms (GCM) 10K type strain sequencing project: providing services to taxonomists for standard genome sequencing and annotation.</title>
        <authorList>
            <consortium name="The Broad Institute Genomics Platform"/>
            <consortium name="The Broad Institute Genome Sequencing Center for Infectious Disease"/>
            <person name="Wu L."/>
            <person name="Ma J."/>
        </authorList>
    </citation>
    <scope>NUCLEOTIDE SEQUENCE [LARGE SCALE GENOMIC DNA]</scope>
    <source>
        <strain evidence="7">CCM 8934</strain>
    </source>
</reference>
<evidence type="ECO:0000256" key="3">
    <source>
        <dbReference type="SAM" id="MobiDB-lite"/>
    </source>
</evidence>
<dbReference type="InterPro" id="IPR022263">
    <property type="entry name" value="KxYKxGKxW"/>
</dbReference>
<feature type="compositionally biased region" description="Low complexity" evidence="3">
    <location>
        <begin position="825"/>
        <end position="834"/>
    </location>
</feature>
<feature type="region of interest" description="Disordered" evidence="3">
    <location>
        <begin position="41"/>
        <end position="60"/>
    </location>
</feature>
<feature type="compositionally biased region" description="Polar residues" evidence="3">
    <location>
        <begin position="85"/>
        <end position="98"/>
    </location>
</feature>
<feature type="compositionally biased region" description="Polar residues" evidence="3">
    <location>
        <begin position="109"/>
        <end position="118"/>
    </location>
</feature>
<feature type="region of interest" description="Disordered" evidence="3">
    <location>
        <begin position="809"/>
        <end position="840"/>
    </location>
</feature>
<keyword evidence="7" id="KW-1185">Reference proteome</keyword>
<dbReference type="PROSITE" id="PS51450">
    <property type="entry name" value="LRR"/>
    <property type="match status" value="1"/>
</dbReference>
<dbReference type="InterPro" id="IPR001611">
    <property type="entry name" value="Leu-rich_rpt"/>
</dbReference>
<accession>A0ABW1UI54</accession>
<keyword evidence="4" id="KW-1133">Transmembrane helix</keyword>